<dbReference type="GO" id="GO:0015293">
    <property type="term" value="F:symporter activity"/>
    <property type="evidence" value="ECO:0007669"/>
    <property type="project" value="UniProtKB-UniRule"/>
</dbReference>
<dbReference type="Proteomes" id="UP000033166">
    <property type="component" value="Chromosome I"/>
</dbReference>
<dbReference type="AlphaFoldDB" id="A0A0D6DWC8"/>
<reference evidence="4" key="1">
    <citation type="submission" date="2015-01" db="EMBL/GenBank/DDBJ databases">
        <authorList>
            <person name="Andreevskaya M."/>
        </authorList>
    </citation>
    <scope>NUCLEOTIDE SEQUENCE [LARGE SCALE GENOMIC DNA]</scope>
    <source>
        <strain evidence="4">MKFS47</strain>
    </source>
</reference>
<feature type="transmembrane region" description="Helical" evidence="2">
    <location>
        <begin position="394"/>
        <end position="414"/>
    </location>
</feature>
<evidence type="ECO:0000313" key="3">
    <source>
        <dbReference type="EMBL" id="CEN28275.1"/>
    </source>
</evidence>
<evidence type="ECO:0000256" key="1">
    <source>
        <dbReference type="PIRNR" id="PIRNR005348"/>
    </source>
</evidence>
<evidence type="ECO:0000313" key="4">
    <source>
        <dbReference type="Proteomes" id="UP000033166"/>
    </source>
</evidence>
<feature type="transmembrane region" description="Helical" evidence="2">
    <location>
        <begin position="299"/>
        <end position="318"/>
    </location>
</feature>
<feature type="transmembrane region" description="Helical" evidence="2">
    <location>
        <begin position="144"/>
        <end position="167"/>
    </location>
</feature>
<dbReference type="GO" id="GO:0005886">
    <property type="term" value="C:plasma membrane"/>
    <property type="evidence" value="ECO:0007669"/>
    <property type="project" value="UniProtKB-SubCell"/>
</dbReference>
<organism evidence="3 4">
    <name type="scientific">Pseudolactococcus piscium MKFS47</name>
    <dbReference type="NCBI Taxonomy" id="297352"/>
    <lineage>
        <taxon>Bacteria</taxon>
        <taxon>Bacillati</taxon>
        <taxon>Bacillota</taxon>
        <taxon>Bacilli</taxon>
        <taxon>Lactobacillales</taxon>
        <taxon>Streptococcaceae</taxon>
        <taxon>Pseudolactococcus</taxon>
    </lineage>
</organism>
<sequence>MKNSATQDATQHAMLDKLKQFKIGFIPLPIYLVLLVGYIGITILDVVPEKDMLVSLGVMTVFAYLLEEVGAHIPILKSLGGKVLVVTFLPAFLVYKNWLPTSTVKVVSSFMSNNNFLMFFITLLVVGSIASMNRVTLVKATSRILLILILCDITGSLVGTGVGMLLGMTAYKAYFFIVAPIMAGGVGEGAMPLSIGYAAVMSGMSQDNIFGQILPCVMLGSLVAVLLSGVLKKIGEMRPALTGNGKLIDSDDEKLDNLKSSNKTVSIEKTLTAGVLAIAIYFLVVWLSSVLKSAVGIQLPAPVILLLVLMGAKMLGYIPKNIETGGASLYGFTVKGVTPSLLFGVGVAKTDWKELIAVFQNPAAILTIIATVFTIVITAFVVSKILGLYPVDTAIAVSCCSGQGGTGALAILAAGDRMTLMPFAQVAVRLGGAMTVTVAIFLMGILS</sequence>
<accession>A0A0D6DWC8</accession>
<comment type="similarity">
    <text evidence="1">Belongs to the 2-hydroxycarboxylate transporter (2-HCT) (TC 2.A.24) family.</text>
</comment>
<proteinExistence type="inferred from homology"/>
<feature type="transmembrane region" description="Helical" evidence="2">
    <location>
        <begin position="426"/>
        <end position="446"/>
    </location>
</feature>
<keyword evidence="2" id="KW-0812">Transmembrane</keyword>
<dbReference type="GO" id="GO:0008514">
    <property type="term" value="F:organic anion transmembrane transporter activity"/>
    <property type="evidence" value="ECO:0007669"/>
    <property type="project" value="InterPro"/>
</dbReference>
<evidence type="ECO:0000256" key="2">
    <source>
        <dbReference type="SAM" id="Phobius"/>
    </source>
</evidence>
<feature type="transmembrane region" description="Helical" evidence="2">
    <location>
        <begin position="330"/>
        <end position="348"/>
    </location>
</feature>
<dbReference type="InterPro" id="IPR004679">
    <property type="entry name" value="2-OHcarboxylate_transport"/>
</dbReference>
<name>A0A0D6DWC8_9LACT</name>
<dbReference type="Pfam" id="PF03390">
    <property type="entry name" value="2HCT"/>
    <property type="match status" value="1"/>
</dbReference>
<dbReference type="KEGG" id="lpk:LACPI_1075"/>
<protein>
    <submittedName>
        <fullName evidence="3">Citrate/malate transporter CimH</fullName>
    </submittedName>
</protein>
<feature type="transmembrane region" description="Helical" evidence="2">
    <location>
        <begin position="115"/>
        <end position="132"/>
    </location>
</feature>
<dbReference type="EMBL" id="LN774769">
    <property type="protein sequence ID" value="CEN28275.1"/>
    <property type="molecule type" value="Genomic_DNA"/>
</dbReference>
<dbReference type="PANTHER" id="PTHR40033">
    <property type="entry name" value="NA(+)-MALATE SYMPORTER"/>
    <property type="match status" value="1"/>
</dbReference>
<dbReference type="PIRSF" id="PIRSF005348">
    <property type="entry name" value="YxkH"/>
    <property type="match status" value="1"/>
</dbReference>
<keyword evidence="1" id="KW-0769">Symport</keyword>
<keyword evidence="2" id="KW-1133">Transmembrane helix</keyword>
<keyword evidence="1" id="KW-1003">Cell membrane</keyword>
<keyword evidence="1 2" id="KW-0472">Membrane</keyword>
<feature type="transmembrane region" description="Helical" evidence="2">
    <location>
        <begin position="355"/>
        <end position="382"/>
    </location>
</feature>
<gene>
    <name evidence="3" type="primary">cimH</name>
    <name evidence="3" type="ORF">LACPI_1075</name>
</gene>
<comment type="subcellular location">
    <subcellularLocation>
        <location evidence="1">Cell membrane</location>
    </subcellularLocation>
</comment>
<feature type="transmembrane region" description="Helical" evidence="2">
    <location>
        <begin position="270"/>
        <end position="287"/>
    </location>
</feature>
<keyword evidence="1" id="KW-0813">Transport</keyword>
<dbReference type="HOGENOM" id="CLU_041211_0_0_9"/>
<dbReference type="PANTHER" id="PTHR40033:SF1">
    <property type="entry name" value="CITRATE-SODIUM SYMPORTER"/>
    <property type="match status" value="1"/>
</dbReference>
<feature type="transmembrane region" description="Helical" evidence="2">
    <location>
        <begin position="173"/>
        <end position="197"/>
    </location>
</feature>
<feature type="transmembrane region" description="Helical" evidence="2">
    <location>
        <begin position="79"/>
        <end position="95"/>
    </location>
</feature>
<feature type="transmembrane region" description="Helical" evidence="2">
    <location>
        <begin position="209"/>
        <end position="231"/>
    </location>
</feature>
<feature type="transmembrane region" description="Helical" evidence="2">
    <location>
        <begin position="21"/>
        <end position="44"/>
    </location>
</feature>